<gene>
    <name evidence="1" type="ORF">PAECIP111891_00010</name>
</gene>
<name>A0ABM9BRM4_9BACL</name>
<keyword evidence="2" id="KW-1185">Reference proteome</keyword>
<accession>A0ABM9BRM4</accession>
<comment type="caution">
    <text evidence="1">The sequence shown here is derived from an EMBL/GenBank/DDBJ whole genome shotgun (WGS) entry which is preliminary data.</text>
</comment>
<dbReference type="EMBL" id="CAKMMW010000001">
    <property type="protein sequence ID" value="CAH1191469.1"/>
    <property type="molecule type" value="Genomic_DNA"/>
</dbReference>
<protein>
    <submittedName>
        <fullName evidence="1">Uncharacterized protein</fullName>
    </submittedName>
</protein>
<dbReference type="Proteomes" id="UP000838821">
    <property type="component" value="Unassembled WGS sequence"/>
</dbReference>
<proteinExistence type="predicted"/>
<evidence type="ECO:0000313" key="1">
    <source>
        <dbReference type="EMBL" id="CAH1191469.1"/>
    </source>
</evidence>
<reference evidence="1" key="1">
    <citation type="submission" date="2022-01" db="EMBL/GenBank/DDBJ databases">
        <authorList>
            <person name="Criscuolo A."/>
        </authorList>
    </citation>
    <scope>NUCLEOTIDE SEQUENCE</scope>
    <source>
        <strain evidence="1">CIP111891</strain>
    </source>
</reference>
<sequence>MTFVQYQILVQILSLYADFTMNSDSWHVIMITRYSFDGGYIMSNWIIRKLQQPDDFKAVAPLLNLIWSEPTTAE</sequence>
<evidence type="ECO:0000313" key="2">
    <source>
        <dbReference type="Proteomes" id="UP000838821"/>
    </source>
</evidence>
<organism evidence="1 2">
    <name type="scientific">Paenibacillus allorhizoplanae</name>
    <dbReference type="NCBI Taxonomy" id="2905648"/>
    <lineage>
        <taxon>Bacteria</taxon>
        <taxon>Bacillati</taxon>
        <taxon>Bacillota</taxon>
        <taxon>Bacilli</taxon>
        <taxon>Bacillales</taxon>
        <taxon>Paenibacillaceae</taxon>
        <taxon>Paenibacillus</taxon>
    </lineage>
</organism>